<dbReference type="AlphaFoldDB" id="A0A2A4JRJ5"/>
<evidence type="ECO:0000313" key="1">
    <source>
        <dbReference type="EMBL" id="PCG74439.1"/>
    </source>
</evidence>
<protein>
    <submittedName>
        <fullName evidence="1">Uncharacterized protein</fullName>
    </submittedName>
</protein>
<reference evidence="1" key="1">
    <citation type="submission" date="2017-09" db="EMBL/GenBank/DDBJ databases">
        <title>Contemporary evolution of a Lepidopteran species, Heliothis virescens, in response to modern agricultural practices.</title>
        <authorList>
            <person name="Fritz M.L."/>
            <person name="Deyonke A.M."/>
            <person name="Papanicolaou A."/>
            <person name="Micinski S."/>
            <person name="Westbrook J."/>
            <person name="Gould F."/>
        </authorList>
    </citation>
    <scope>NUCLEOTIDE SEQUENCE [LARGE SCALE GENOMIC DNA]</scope>
    <source>
        <strain evidence="1">HvINT-</strain>
        <tissue evidence="1">Whole body</tissue>
    </source>
</reference>
<name>A0A2A4JRJ5_HELVI</name>
<gene>
    <name evidence="1" type="ORF">B5V51_13307</name>
</gene>
<sequence>MSIIAVKGIPQKWNLGYVVKMLAKTINGHFEALNFQSKTRSQKTKVCYLRLSEKLDPVRVVEKINTAVYPQQFQPMALIPDHVPDIPLAAKPKKIPQKIRRSLKLRLEDTPDKVITITNFEIIAEMQAKYPGLYELSKKTNHALLEEIAKKIHERIREIGDNNPETLESCFKLSQSYRRAHPHFGDFQLEELAAVPQNTHTIDNLPYEQVQKAVMRYSDRIIKKVTEHVNNLKSEAMEGDTEDEIVRKKVREELKKMAPFLPLIVRQVVTKHFVPQKTGYQRMRIYGEPFLPSKETMAPFVRRYQPVRVNRSERVYNLLRFYVPPAHVASLLAMDGTVLNGAKLVIRTCDLPTYKVSAAALAGADAAGEHDDQVEEENEDWSDIMQVNC</sequence>
<accession>A0A2A4JRJ5</accession>
<dbReference type="EMBL" id="NWSH01000747">
    <property type="protein sequence ID" value="PCG74439.1"/>
    <property type="molecule type" value="Genomic_DNA"/>
</dbReference>
<proteinExistence type="predicted"/>
<organism evidence="1">
    <name type="scientific">Heliothis virescens</name>
    <name type="common">Tobacco budworm moth</name>
    <dbReference type="NCBI Taxonomy" id="7102"/>
    <lineage>
        <taxon>Eukaryota</taxon>
        <taxon>Metazoa</taxon>
        <taxon>Ecdysozoa</taxon>
        <taxon>Arthropoda</taxon>
        <taxon>Hexapoda</taxon>
        <taxon>Insecta</taxon>
        <taxon>Pterygota</taxon>
        <taxon>Neoptera</taxon>
        <taxon>Endopterygota</taxon>
        <taxon>Lepidoptera</taxon>
        <taxon>Glossata</taxon>
        <taxon>Ditrysia</taxon>
        <taxon>Noctuoidea</taxon>
        <taxon>Noctuidae</taxon>
        <taxon>Heliothinae</taxon>
        <taxon>Heliothis</taxon>
    </lineage>
</organism>
<comment type="caution">
    <text evidence="1">The sequence shown here is derived from an EMBL/GenBank/DDBJ whole genome shotgun (WGS) entry which is preliminary data.</text>
</comment>